<dbReference type="NCBIfam" id="TIGR03558">
    <property type="entry name" value="oxido_grp_1"/>
    <property type="match status" value="1"/>
</dbReference>
<dbReference type="Pfam" id="PF00296">
    <property type="entry name" value="Bac_luciferase"/>
    <property type="match status" value="1"/>
</dbReference>
<evidence type="ECO:0000313" key="4">
    <source>
        <dbReference type="Proteomes" id="UP001160301"/>
    </source>
</evidence>
<dbReference type="InterPro" id="IPR019949">
    <property type="entry name" value="CmoO-like"/>
</dbReference>
<protein>
    <submittedName>
        <fullName evidence="3">LLM class flavin-dependent oxidoreductase</fullName>
        <ecNumber evidence="3">1.-.-.-</ecNumber>
    </submittedName>
</protein>
<dbReference type="PANTHER" id="PTHR30137">
    <property type="entry name" value="LUCIFERASE-LIKE MONOOXYGENASE"/>
    <property type="match status" value="1"/>
</dbReference>
<feature type="domain" description="Luciferase-like" evidence="2">
    <location>
        <begin position="7"/>
        <end position="305"/>
    </location>
</feature>
<keyword evidence="3" id="KW-0560">Oxidoreductase</keyword>
<evidence type="ECO:0000256" key="1">
    <source>
        <dbReference type="ARBA" id="ARBA00007789"/>
    </source>
</evidence>
<accession>A0ABT6NL85</accession>
<proteinExistence type="predicted"/>
<keyword evidence="4" id="KW-1185">Reference proteome</keyword>
<dbReference type="PANTHER" id="PTHR30137:SF6">
    <property type="entry name" value="LUCIFERASE-LIKE MONOOXYGENASE"/>
    <property type="match status" value="1"/>
</dbReference>
<dbReference type="EC" id="1.-.-.-" evidence="3"/>
<dbReference type="InterPro" id="IPR036661">
    <property type="entry name" value="Luciferase-like_sf"/>
</dbReference>
<gene>
    <name evidence="3" type="ORF">QHF89_05770</name>
</gene>
<dbReference type="Proteomes" id="UP001160301">
    <property type="component" value="Unassembled WGS sequence"/>
</dbReference>
<dbReference type="InterPro" id="IPR011251">
    <property type="entry name" value="Luciferase-like_dom"/>
</dbReference>
<dbReference type="RefSeq" id="WP_284720123.1">
    <property type="nucleotide sequence ID" value="NZ_JARZHI010000003.1"/>
</dbReference>
<dbReference type="CDD" id="cd00347">
    <property type="entry name" value="Flavin_utilizing_monoxygenases"/>
    <property type="match status" value="1"/>
</dbReference>
<evidence type="ECO:0000259" key="2">
    <source>
        <dbReference type="Pfam" id="PF00296"/>
    </source>
</evidence>
<dbReference type="GO" id="GO:0016491">
    <property type="term" value="F:oxidoreductase activity"/>
    <property type="evidence" value="ECO:0007669"/>
    <property type="project" value="UniProtKB-KW"/>
</dbReference>
<dbReference type="SUPFAM" id="SSF51679">
    <property type="entry name" value="Bacterial luciferase-like"/>
    <property type="match status" value="1"/>
</dbReference>
<evidence type="ECO:0000313" key="3">
    <source>
        <dbReference type="EMBL" id="MDI1428990.1"/>
    </source>
</evidence>
<dbReference type="EMBL" id="JARZHI010000003">
    <property type="protein sequence ID" value="MDI1428990.1"/>
    <property type="molecule type" value="Genomic_DNA"/>
</dbReference>
<reference evidence="3 4" key="1">
    <citation type="submission" date="2023-04" db="EMBL/GenBank/DDBJ databases">
        <title>The genome sequence of Polyangium sorediatum DSM14670.</title>
        <authorList>
            <person name="Zhang X."/>
        </authorList>
    </citation>
    <scope>NUCLEOTIDE SEQUENCE [LARGE SCALE GENOMIC DNA]</scope>
    <source>
        <strain evidence="3 4">DSM 14670</strain>
    </source>
</reference>
<sequence>MMGIPLSVLDLAPVRRGSNASEAFAESIDLSRHVEALGYRRHWFAEHHAMPGIASAAPAVLIARIAAATSTIRVGSGGVMLPNHAPLVIAEQFGTLEALFPGRIDLGIGRAPGTDPLTASALSREDPTTGDGLPMMLDELYGFFRGNFSDDHAYHGIRAVPALGNEPPIWLLGSSGYSARLAGRRGLPFAFAHHFSQANTLPALDLYRKSFTPSAVLAQPEAMIGAIVIVADTDAEARRIALPGALAFLRVRQGKREPYPTIEEAEAYPWAPEERAFVEHWFAQNIVGGPASVREQLDKLLEATRADELMVLCAVPDAAARNRSYTLLRELHG</sequence>
<dbReference type="InterPro" id="IPR050766">
    <property type="entry name" value="Bact_Lucif_Oxidored"/>
</dbReference>
<comment type="similarity">
    <text evidence="1">To bacterial alkanal monooxygenase alpha and beta chains.</text>
</comment>
<organism evidence="3 4">
    <name type="scientific">Polyangium sorediatum</name>
    <dbReference type="NCBI Taxonomy" id="889274"/>
    <lineage>
        <taxon>Bacteria</taxon>
        <taxon>Pseudomonadati</taxon>
        <taxon>Myxococcota</taxon>
        <taxon>Polyangia</taxon>
        <taxon>Polyangiales</taxon>
        <taxon>Polyangiaceae</taxon>
        <taxon>Polyangium</taxon>
    </lineage>
</organism>
<dbReference type="Gene3D" id="3.20.20.30">
    <property type="entry name" value="Luciferase-like domain"/>
    <property type="match status" value="1"/>
</dbReference>
<name>A0ABT6NL85_9BACT</name>
<comment type="caution">
    <text evidence="3">The sequence shown here is derived from an EMBL/GenBank/DDBJ whole genome shotgun (WGS) entry which is preliminary data.</text>
</comment>